<dbReference type="AlphaFoldDB" id="A0A8H7ZVK1"/>
<organism evidence="2 3">
    <name type="scientific">Olpidium bornovanus</name>
    <dbReference type="NCBI Taxonomy" id="278681"/>
    <lineage>
        <taxon>Eukaryota</taxon>
        <taxon>Fungi</taxon>
        <taxon>Fungi incertae sedis</taxon>
        <taxon>Olpidiomycota</taxon>
        <taxon>Olpidiomycotina</taxon>
        <taxon>Olpidiomycetes</taxon>
        <taxon>Olpidiales</taxon>
        <taxon>Olpidiaceae</taxon>
        <taxon>Olpidium</taxon>
    </lineage>
</organism>
<proteinExistence type="predicted"/>
<name>A0A8H7ZVK1_9FUNG</name>
<accession>A0A8H7ZVK1</accession>
<dbReference type="EMBL" id="JAEFCI010006019">
    <property type="protein sequence ID" value="KAG5459949.1"/>
    <property type="molecule type" value="Genomic_DNA"/>
</dbReference>
<reference evidence="2 3" key="1">
    <citation type="journal article" name="Sci. Rep.">
        <title>Genome-scale phylogenetic analyses confirm Olpidium as the closest living zoosporic fungus to the non-flagellated, terrestrial fungi.</title>
        <authorList>
            <person name="Chang Y."/>
            <person name="Rochon D."/>
            <person name="Sekimoto S."/>
            <person name="Wang Y."/>
            <person name="Chovatia M."/>
            <person name="Sandor L."/>
            <person name="Salamov A."/>
            <person name="Grigoriev I.V."/>
            <person name="Stajich J.E."/>
            <person name="Spatafora J.W."/>
        </authorList>
    </citation>
    <scope>NUCLEOTIDE SEQUENCE [LARGE SCALE GENOMIC DNA]</scope>
    <source>
        <strain evidence="2">S191</strain>
    </source>
</reference>
<dbReference type="Proteomes" id="UP000673691">
    <property type="component" value="Unassembled WGS sequence"/>
</dbReference>
<gene>
    <name evidence="2" type="ORF">BJ554DRAFT_8068</name>
</gene>
<protein>
    <submittedName>
        <fullName evidence="2">Uncharacterized protein</fullName>
    </submittedName>
</protein>
<feature type="compositionally biased region" description="Basic residues" evidence="1">
    <location>
        <begin position="1"/>
        <end position="10"/>
    </location>
</feature>
<evidence type="ECO:0000313" key="3">
    <source>
        <dbReference type="Proteomes" id="UP000673691"/>
    </source>
</evidence>
<evidence type="ECO:0000313" key="2">
    <source>
        <dbReference type="EMBL" id="KAG5459949.1"/>
    </source>
</evidence>
<feature type="non-terminal residue" evidence="2">
    <location>
        <position position="1"/>
    </location>
</feature>
<feature type="region of interest" description="Disordered" evidence="1">
    <location>
        <begin position="201"/>
        <end position="235"/>
    </location>
</feature>
<feature type="region of interest" description="Disordered" evidence="1">
    <location>
        <begin position="1"/>
        <end position="26"/>
    </location>
</feature>
<sequence>RIVRRLRRRPAKEPGKAPRAWRRQAVKSPSIHCRPRQLVLARMDRRQPGPGVLSCRCCQGNCGAASSSAGVGPGGRISGGGAAAGTGGEKAVVLAAAAAADAVRASPPDSTSACKKLSKHVILNQGKTWTRKNREARKATAGREPLHCTAMVHSVNHVIQVTASLTASPRFRVIPCAARQPQPRSAIAVCRRCGKRTAANSATGNTAVQPMPLTLPPESHGVHCPRKPADRSAEL</sequence>
<evidence type="ECO:0000256" key="1">
    <source>
        <dbReference type="SAM" id="MobiDB-lite"/>
    </source>
</evidence>
<keyword evidence="3" id="KW-1185">Reference proteome</keyword>
<comment type="caution">
    <text evidence="2">The sequence shown here is derived from an EMBL/GenBank/DDBJ whole genome shotgun (WGS) entry which is preliminary data.</text>
</comment>